<evidence type="ECO:0000256" key="2">
    <source>
        <dbReference type="ARBA" id="ARBA00022723"/>
    </source>
</evidence>
<dbReference type="Gene3D" id="1.20.120.1750">
    <property type="match status" value="1"/>
</dbReference>
<dbReference type="AlphaFoldDB" id="A0A6C0DU58"/>
<evidence type="ECO:0000256" key="5">
    <source>
        <dbReference type="ARBA" id="ARBA00022786"/>
    </source>
</evidence>
<keyword evidence="5" id="KW-0833">Ubl conjugation pathway</keyword>
<evidence type="ECO:0000256" key="1">
    <source>
        <dbReference type="ARBA" id="ARBA00022679"/>
    </source>
</evidence>
<evidence type="ECO:0000256" key="6">
    <source>
        <dbReference type="ARBA" id="ARBA00022833"/>
    </source>
</evidence>
<dbReference type="InterPro" id="IPR044066">
    <property type="entry name" value="TRIAD_supradom"/>
</dbReference>
<keyword evidence="3" id="KW-0677">Repeat</keyword>
<evidence type="ECO:0000256" key="4">
    <source>
        <dbReference type="ARBA" id="ARBA00022771"/>
    </source>
</evidence>
<dbReference type="SUPFAM" id="SSF57850">
    <property type="entry name" value="RING/U-box"/>
    <property type="match status" value="1"/>
</dbReference>
<evidence type="ECO:0000259" key="8">
    <source>
        <dbReference type="PROSITE" id="PS51873"/>
    </source>
</evidence>
<protein>
    <recommendedName>
        <fullName evidence="8">RING-type domain-containing protein</fullName>
    </recommendedName>
</protein>
<accession>A0A6C0DU58</accession>
<feature type="domain" description="RING-type" evidence="8">
    <location>
        <begin position="25"/>
        <end position="341"/>
    </location>
</feature>
<dbReference type="GO" id="GO:0008270">
    <property type="term" value="F:zinc ion binding"/>
    <property type="evidence" value="ECO:0007669"/>
    <property type="project" value="UniProtKB-KW"/>
</dbReference>
<dbReference type="GO" id="GO:0016740">
    <property type="term" value="F:transferase activity"/>
    <property type="evidence" value="ECO:0007669"/>
    <property type="project" value="UniProtKB-KW"/>
</dbReference>
<keyword evidence="2" id="KW-0479">Metal-binding</keyword>
<evidence type="ECO:0000256" key="7">
    <source>
        <dbReference type="SAM" id="MobiDB-lite"/>
    </source>
</evidence>
<evidence type="ECO:0000313" key="9">
    <source>
        <dbReference type="EMBL" id="QHT20041.1"/>
    </source>
</evidence>
<dbReference type="PROSITE" id="PS51873">
    <property type="entry name" value="TRIAD"/>
    <property type="match status" value="1"/>
</dbReference>
<dbReference type="EMBL" id="MN739677">
    <property type="protein sequence ID" value="QHT20041.1"/>
    <property type="molecule type" value="Genomic_DNA"/>
</dbReference>
<reference evidence="9" key="1">
    <citation type="journal article" date="2020" name="Nature">
        <title>Giant virus diversity and host interactions through global metagenomics.</title>
        <authorList>
            <person name="Schulz F."/>
            <person name="Roux S."/>
            <person name="Paez-Espino D."/>
            <person name="Jungbluth S."/>
            <person name="Walsh D.A."/>
            <person name="Denef V.J."/>
            <person name="McMahon K.D."/>
            <person name="Konstantinidis K.T."/>
            <person name="Eloe-Fadrosh E.A."/>
            <person name="Kyrpides N.C."/>
            <person name="Woyke T."/>
        </authorList>
    </citation>
    <scope>NUCLEOTIDE SEQUENCE</scope>
    <source>
        <strain evidence="9">GVMAG-M-3300023174-60</strain>
    </source>
</reference>
<name>A0A6C0DU58_9ZZZZ</name>
<keyword evidence="4" id="KW-0863">Zinc-finger</keyword>
<sequence>MSSLQTDTPKSKTIRSKKPIVEKPEPECCTICMNNYTPIIRKKCVCKYCKADSCSKCIERYLLEKHQDAHCLHCHVNYNDATLREICTKTYVQHVYFKHRQEVLINRERANLPGLQDVAIDERLKRENETKINAIKLEIVPLETKRDIIMTDYNKLYTEYYTKLGAKQDIGDIRKRLDKLLAQSDAIRHSIATKRDDINRIRWPAAYGLPTNGGTHAKPEEEKKKFIRRCTRENCQGFLSTAWKCGICEYYSCSKCFITKTKKQDDPHECKKEDVETAEMIKKDCKPCPNCGEFIQKSSGCSQMWCISCQTPWDWTTGKVVTGGVIHNPHYYEWMKRNGGAAPRNPADIPCGGYPNAWELRRMPKLMPNKAATPFFEFHRICQELQDISQRTYRSHIDNTTTNTINVKFLLGDFDEKHWGQLLGKNERKRKRDTEVQEIFAAFRMVAVELINRVQNYHSEDGKIRSFTDLPVKEAVKFMEELNVEICTLIAMINDALRTASISYCYSVPYINLDGEYYSMKTKNFADEVKKKRDTKEDDDTDSITSMPGYGAQPKENAVIIPPTAPASASSASASPASASPASALASPASALAAVENVQKTTEAVTLKRRRPVVAPSEEDKLAEELGEDAELQAAIAASLGK</sequence>
<proteinExistence type="predicted"/>
<evidence type="ECO:0000256" key="3">
    <source>
        <dbReference type="ARBA" id="ARBA00022737"/>
    </source>
</evidence>
<organism evidence="9">
    <name type="scientific">viral metagenome</name>
    <dbReference type="NCBI Taxonomy" id="1070528"/>
    <lineage>
        <taxon>unclassified sequences</taxon>
        <taxon>metagenomes</taxon>
        <taxon>organismal metagenomes</taxon>
    </lineage>
</organism>
<keyword evidence="1" id="KW-0808">Transferase</keyword>
<feature type="region of interest" description="Disordered" evidence="7">
    <location>
        <begin position="531"/>
        <end position="556"/>
    </location>
</feature>
<keyword evidence="6" id="KW-0862">Zinc</keyword>
<feature type="region of interest" description="Disordered" evidence="7">
    <location>
        <begin position="603"/>
        <end position="626"/>
    </location>
</feature>